<name>M6FBC4_9LEPT</name>
<evidence type="ECO:0000313" key="1">
    <source>
        <dbReference type="EMBL" id="EMK24347.1"/>
    </source>
</evidence>
<reference evidence="1 2" key="1">
    <citation type="submission" date="2013-01" db="EMBL/GenBank/DDBJ databases">
        <authorList>
            <person name="Harkins D.M."/>
            <person name="Durkin A.S."/>
            <person name="Brinkac L.M."/>
            <person name="Haft D.H."/>
            <person name="Selengut J.D."/>
            <person name="Sanka R."/>
            <person name="DePew J."/>
            <person name="Purushe J."/>
            <person name="Galloway R.L."/>
            <person name="Vinetz J.M."/>
            <person name="Sutton G.G."/>
            <person name="Nierman W.C."/>
            <person name="Fouts D.E."/>
        </authorList>
    </citation>
    <scope>NUCLEOTIDE SEQUENCE [LARGE SCALE GENOMIC DNA]</scope>
    <source>
        <strain evidence="1 2">Nikolaevo</strain>
    </source>
</reference>
<dbReference type="PATRIC" id="fig|1240687.3.peg.2097"/>
<protein>
    <submittedName>
        <fullName evidence="1">Uncharacterized protein</fullName>
    </submittedName>
</protein>
<dbReference type="AlphaFoldDB" id="M6FBC4"/>
<evidence type="ECO:0000313" key="2">
    <source>
        <dbReference type="Proteomes" id="UP000011980"/>
    </source>
</evidence>
<accession>M6FBC4</accession>
<proteinExistence type="predicted"/>
<dbReference type="Proteomes" id="UP000011980">
    <property type="component" value="Unassembled WGS sequence"/>
</dbReference>
<comment type="caution">
    <text evidence="1">The sequence shown here is derived from an EMBL/GenBank/DDBJ whole genome shotgun (WGS) entry which is preliminary data.</text>
</comment>
<sequence length="40" mass="4690">MENFREKLSEFSGKKTHFFQLRACSKTVQCGNYCENLTTL</sequence>
<dbReference type="EMBL" id="ANCE01000102">
    <property type="protein sequence ID" value="EMK24347.1"/>
    <property type="molecule type" value="Genomic_DNA"/>
</dbReference>
<organism evidence="1 2">
    <name type="scientific">Leptospira kirschneri serovar Bulgarica str. Nikolaevo</name>
    <dbReference type="NCBI Taxonomy" id="1240687"/>
    <lineage>
        <taxon>Bacteria</taxon>
        <taxon>Pseudomonadati</taxon>
        <taxon>Spirochaetota</taxon>
        <taxon>Spirochaetia</taxon>
        <taxon>Leptospirales</taxon>
        <taxon>Leptospiraceae</taxon>
        <taxon>Leptospira</taxon>
    </lineage>
</organism>
<gene>
    <name evidence="1" type="ORF">LEP1GSC008_4200</name>
</gene>